<dbReference type="PIRSF" id="PIRSF003092">
    <property type="entry name" value="MinD"/>
    <property type="match status" value="1"/>
</dbReference>
<evidence type="ECO:0000259" key="3">
    <source>
        <dbReference type="Pfam" id="PF13614"/>
    </source>
</evidence>
<dbReference type="Gene3D" id="3.40.50.300">
    <property type="entry name" value="P-loop containing nucleotide triphosphate hydrolases"/>
    <property type="match status" value="1"/>
</dbReference>
<keyword evidence="4" id="KW-0966">Cell projection</keyword>
<organism evidence="4 5">
    <name type="scientific">Carboxydocella sporoproducens DSM 16521</name>
    <dbReference type="NCBI Taxonomy" id="1121270"/>
    <lineage>
        <taxon>Bacteria</taxon>
        <taxon>Bacillati</taxon>
        <taxon>Bacillota</taxon>
        <taxon>Clostridia</taxon>
        <taxon>Eubacteriales</taxon>
        <taxon>Clostridiales Family XVI. Incertae Sedis</taxon>
        <taxon>Carboxydocella</taxon>
    </lineage>
</organism>
<name>A0A1T4P9I1_9FIRM</name>
<proteinExistence type="predicted"/>
<dbReference type="OrthoDB" id="9816297at2"/>
<dbReference type="PANTHER" id="PTHR43384">
    <property type="entry name" value="SEPTUM SITE-DETERMINING PROTEIN MIND HOMOLOG, CHLOROPLASTIC-RELATED"/>
    <property type="match status" value="1"/>
</dbReference>
<keyword evidence="4" id="KW-0282">Flagellum</keyword>
<dbReference type="AlphaFoldDB" id="A0A1T4P9I1"/>
<dbReference type="GO" id="GO:0051782">
    <property type="term" value="P:negative regulation of cell division"/>
    <property type="evidence" value="ECO:0007669"/>
    <property type="project" value="TreeGrafter"/>
</dbReference>
<dbReference type="SUPFAM" id="SSF52540">
    <property type="entry name" value="P-loop containing nucleoside triphosphate hydrolases"/>
    <property type="match status" value="1"/>
</dbReference>
<dbReference type="CDD" id="cd02038">
    <property type="entry name" value="FlhG-like"/>
    <property type="match status" value="1"/>
</dbReference>
<protein>
    <submittedName>
        <fullName evidence="4">Flagellar biosynthesis protein FlhG</fullName>
    </submittedName>
</protein>
<keyword evidence="4" id="KW-0969">Cilium</keyword>
<gene>
    <name evidence="4" type="ORF">SAMN02745885_01192</name>
</gene>
<dbReference type="InterPro" id="IPR025669">
    <property type="entry name" value="AAA_dom"/>
</dbReference>
<dbReference type="GO" id="GO:0005524">
    <property type="term" value="F:ATP binding"/>
    <property type="evidence" value="ECO:0007669"/>
    <property type="project" value="UniProtKB-KW"/>
</dbReference>
<dbReference type="InterPro" id="IPR025501">
    <property type="entry name" value="MinD_FleN"/>
</dbReference>
<keyword evidence="5" id="KW-1185">Reference proteome</keyword>
<evidence type="ECO:0000256" key="2">
    <source>
        <dbReference type="ARBA" id="ARBA00022840"/>
    </source>
</evidence>
<dbReference type="InterPro" id="IPR050625">
    <property type="entry name" value="ParA/MinD_ATPase"/>
</dbReference>
<evidence type="ECO:0000256" key="1">
    <source>
        <dbReference type="ARBA" id="ARBA00022741"/>
    </source>
</evidence>
<dbReference type="EMBL" id="FUXM01000010">
    <property type="protein sequence ID" value="SJZ88031.1"/>
    <property type="molecule type" value="Genomic_DNA"/>
</dbReference>
<dbReference type="InterPro" id="IPR033875">
    <property type="entry name" value="FlhG"/>
</dbReference>
<dbReference type="Proteomes" id="UP000189933">
    <property type="component" value="Unassembled WGS sequence"/>
</dbReference>
<dbReference type="InterPro" id="IPR027417">
    <property type="entry name" value="P-loop_NTPase"/>
</dbReference>
<sequence length="298" mass="32549">MADQAEKLRQLALNLKKQAEAELREKDPRFNRTRVIAVTSGKGGVGKTNFTINLALTLTKLGKKVLVFDADLGLANVDVVLGVTPKYTLYNLIKDEMNIRDIITTGPGGLGIIAGGSGIQELANISRKKLNTFIKSLQELEGMADILLIDTGAGLNRNVLAFVQAADEVIVVCTPEPTSITDAYGLIKALHSKKPDARISLVVNRVENMEEGKNTANKLTMVSQRFLKLNLEQLGFIWDDLHVSKAVKYQEPFVLKYPNCLASTCMKGIADKLLTGQDTQKPPGGVKSFFNKIIGFFS</sequence>
<dbReference type="RefSeq" id="WP_078665274.1">
    <property type="nucleotide sequence ID" value="NZ_FUXM01000010.1"/>
</dbReference>
<dbReference type="GO" id="GO:0009898">
    <property type="term" value="C:cytoplasmic side of plasma membrane"/>
    <property type="evidence" value="ECO:0007669"/>
    <property type="project" value="TreeGrafter"/>
</dbReference>
<evidence type="ECO:0000313" key="4">
    <source>
        <dbReference type="EMBL" id="SJZ88031.1"/>
    </source>
</evidence>
<dbReference type="PANTHER" id="PTHR43384:SF4">
    <property type="entry name" value="CELLULOSE BIOSYNTHESIS PROTEIN BCSQ-RELATED"/>
    <property type="match status" value="1"/>
</dbReference>
<accession>A0A1T4P9I1</accession>
<keyword evidence="1" id="KW-0547">Nucleotide-binding</keyword>
<reference evidence="5" key="1">
    <citation type="submission" date="2017-02" db="EMBL/GenBank/DDBJ databases">
        <authorList>
            <person name="Varghese N."/>
            <person name="Submissions S."/>
        </authorList>
    </citation>
    <scope>NUCLEOTIDE SEQUENCE [LARGE SCALE GENOMIC DNA]</scope>
    <source>
        <strain evidence="5">DSM 16521</strain>
    </source>
</reference>
<dbReference type="Pfam" id="PF13614">
    <property type="entry name" value="AAA_31"/>
    <property type="match status" value="1"/>
</dbReference>
<dbReference type="GO" id="GO:0016887">
    <property type="term" value="F:ATP hydrolysis activity"/>
    <property type="evidence" value="ECO:0007669"/>
    <property type="project" value="TreeGrafter"/>
</dbReference>
<dbReference type="GO" id="GO:0005829">
    <property type="term" value="C:cytosol"/>
    <property type="evidence" value="ECO:0007669"/>
    <property type="project" value="TreeGrafter"/>
</dbReference>
<keyword evidence="2" id="KW-0067">ATP-binding</keyword>
<feature type="domain" description="AAA" evidence="3">
    <location>
        <begin position="34"/>
        <end position="191"/>
    </location>
</feature>
<evidence type="ECO:0000313" key="5">
    <source>
        <dbReference type="Proteomes" id="UP000189933"/>
    </source>
</evidence>